<feature type="domain" description="Glycosyl transferase family 1" evidence="4">
    <location>
        <begin position="1080"/>
        <end position="1144"/>
    </location>
</feature>
<dbReference type="Pfam" id="PF00534">
    <property type="entry name" value="Glycos_transf_1"/>
    <property type="match status" value="1"/>
</dbReference>
<protein>
    <submittedName>
        <fullName evidence="6">Glycosyl transferase family 1</fullName>
    </submittedName>
</protein>
<evidence type="ECO:0000259" key="4">
    <source>
        <dbReference type="Pfam" id="PF00534"/>
    </source>
</evidence>
<sequence length="1168" mass="131334">MSDNNGSLRGVFTLLSTLGRTLLDLRLKPLPQFALIMLQERGEDLRAALRAGEEKTEKRRALALERGWEEPAAQAGQALAALRPLLDELSVLRRDVDADFAAAESIVRYSDFPRLMQALKQRLRGTGADTEKMTAALSPDLVLQNQKAELKEAARLIGQVDKTVNDLNSWADDRILHYCTAFAGIFDRLETDPVLADIHRAVSFELRGIAYRNIAESGLFDEPLYRSQLPDNGAGCRDCLKHYLMEPRGCSPCRLFDDAYYSENYPCVRMLRYSPLEHFVRYGEAMRLNPGPDLDVPFYLKDNDDVLEAGVSAYRHFVNHGSVEGRSPSPRAGGFFSRKYLDMTGGRLAFVGDPDDGERSAWELFSARCAERENGCATPIPVAEWTGGETGFDGFVVGASALARLDGDRLSALARNNATLVYLGGDPHRDLRGLLAQDVLPLTRICALTWDYEGFLRWQEAEAPLRLLYHPFEDRSDSLPVMDAVLSKLTAKGEFSLRRFARPCEDDPARPVISVVSIIYKKPVEMMAFLEAINRQDLARPYEVILVDDASPDDTVARIESWLEEKRLANRMNRHMRVQILRNEVNSGNCVSRNRGIEAALAPIIVISDGDVLFSTASLSEHALAYRFGDCDAVIGFSLFDINYETANSWLTSCEINEAIVKTRLLQPTPLSFKALLTPLNGYLNFVTRGVSFRKEALDGEYFDEDFAYSTKKDSGYACEDIEMGARLYFNGKNIRYLDRSVFIHMRHSDNSYSENKTIAALRNWNKLLAKYPDLALVERQFFQNKTADMLRRISSLKEAPEFREALGRYKEPTRANITIRELQPLRVLTYGWDVPYLYELFKLNHRFTLVTEGPDARWAFAQRPLPRNARFAALETIDPKEFDLAILPFDGYVLSPEYCRSCPEQRARTFLTMLELTRDIPRIGLCHGAVPIYEGEPPNAGLAPGAVVPSGLESLRKLLSQIPVVCASHQAREEWGFADCTVIHPGLSPVEYAPGRHAGDCLTLPRADFDDQPLVHGDAVRRRVESLLDGICAVECAAPPEAHSGYVLDSPEWSVARFQNRAAYVGDYKVFLNPTVHLPMPLIRAEAMMAGTVPVTLRNHDADRFIENGVNGFCGDSAEELAERVRWLLEHDAERREISRNARLTAMDLFNVDRQLSAWNELIARTV</sequence>
<dbReference type="InterPro" id="IPR029044">
    <property type="entry name" value="Nucleotide-diphossugar_trans"/>
</dbReference>
<dbReference type="InterPro" id="IPR001173">
    <property type="entry name" value="Glyco_trans_2-like"/>
</dbReference>
<dbReference type="InterPro" id="IPR001296">
    <property type="entry name" value="Glyco_trans_1"/>
</dbReference>
<comment type="caution">
    <text evidence="6">The sequence shown here is derived from an EMBL/GenBank/DDBJ whole genome shotgun (WGS) entry which is preliminary data.</text>
</comment>
<dbReference type="AlphaFoldDB" id="A0AA94PS26"/>
<dbReference type="CDD" id="cd00761">
    <property type="entry name" value="Glyco_tranf_GTA_type"/>
    <property type="match status" value="1"/>
</dbReference>
<evidence type="ECO:0000256" key="3">
    <source>
        <dbReference type="ARBA" id="ARBA00022679"/>
    </source>
</evidence>
<dbReference type="SUPFAM" id="SSF53756">
    <property type="entry name" value="UDP-Glycosyltransferase/glycogen phosphorylase"/>
    <property type="match status" value="1"/>
</dbReference>
<dbReference type="Proteomes" id="UP000295506">
    <property type="component" value="Unassembled WGS sequence"/>
</dbReference>
<dbReference type="RefSeq" id="WP_166671398.1">
    <property type="nucleotide sequence ID" value="NZ_SOBK01000010.1"/>
</dbReference>
<dbReference type="SUPFAM" id="SSF53448">
    <property type="entry name" value="Nucleotide-diphospho-sugar transferases"/>
    <property type="match status" value="1"/>
</dbReference>
<organism evidence="6 7">
    <name type="scientific">Pseudodesulfovibrio indicus</name>
    <dbReference type="NCBI Taxonomy" id="1716143"/>
    <lineage>
        <taxon>Bacteria</taxon>
        <taxon>Pseudomonadati</taxon>
        <taxon>Thermodesulfobacteriota</taxon>
        <taxon>Desulfovibrionia</taxon>
        <taxon>Desulfovibrionales</taxon>
        <taxon>Desulfovibrionaceae</taxon>
    </lineage>
</organism>
<keyword evidence="3 6" id="KW-0808">Transferase</keyword>
<name>A0AA94PS26_9BACT</name>
<evidence type="ECO:0000313" key="7">
    <source>
        <dbReference type="Proteomes" id="UP000295506"/>
    </source>
</evidence>
<dbReference type="EMBL" id="SOBK01000010">
    <property type="protein sequence ID" value="TDT86969.1"/>
    <property type="molecule type" value="Genomic_DNA"/>
</dbReference>
<evidence type="ECO:0000313" key="6">
    <source>
        <dbReference type="EMBL" id="TDT86969.1"/>
    </source>
</evidence>
<evidence type="ECO:0000259" key="5">
    <source>
        <dbReference type="Pfam" id="PF00535"/>
    </source>
</evidence>
<proteinExistence type="inferred from homology"/>
<feature type="domain" description="Glycosyltransferase 2-like" evidence="5">
    <location>
        <begin position="514"/>
        <end position="655"/>
    </location>
</feature>
<evidence type="ECO:0000256" key="1">
    <source>
        <dbReference type="ARBA" id="ARBA00006739"/>
    </source>
</evidence>
<dbReference type="PANTHER" id="PTHR43179">
    <property type="entry name" value="RHAMNOSYLTRANSFERASE WBBL"/>
    <property type="match status" value="1"/>
</dbReference>
<accession>A0AA94PS26</accession>
<keyword evidence="2" id="KW-0328">Glycosyltransferase</keyword>
<dbReference type="Gene3D" id="3.90.550.10">
    <property type="entry name" value="Spore Coat Polysaccharide Biosynthesis Protein SpsA, Chain A"/>
    <property type="match status" value="1"/>
</dbReference>
<evidence type="ECO:0000256" key="2">
    <source>
        <dbReference type="ARBA" id="ARBA00022676"/>
    </source>
</evidence>
<dbReference type="Pfam" id="PF00535">
    <property type="entry name" value="Glycos_transf_2"/>
    <property type="match status" value="1"/>
</dbReference>
<dbReference type="GO" id="GO:0016757">
    <property type="term" value="F:glycosyltransferase activity"/>
    <property type="evidence" value="ECO:0007669"/>
    <property type="project" value="UniProtKB-KW"/>
</dbReference>
<gene>
    <name evidence="6" type="ORF">EDC59_11050</name>
</gene>
<dbReference type="PANTHER" id="PTHR43179:SF12">
    <property type="entry name" value="GALACTOFURANOSYLTRANSFERASE GLFT2"/>
    <property type="match status" value="1"/>
</dbReference>
<reference evidence="6 7" key="1">
    <citation type="submission" date="2019-03" db="EMBL/GenBank/DDBJ databases">
        <title>Genomic Encyclopedia of Type Strains, Phase IV (KMG-IV): sequencing the most valuable type-strain genomes for metagenomic binning, comparative biology and taxonomic classification.</title>
        <authorList>
            <person name="Goeker M."/>
        </authorList>
    </citation>
    <scope>NUCLEOTIDE SEQUENCE [LARGE SCALE GENOMIC DNA]</scope>
    <source>
        <strain evidence="6 7">DSM 101483</strain>
    </source>
</reference>
<comment type="similarity">
    <text evidence="1">Belongs to the glycosyltransferase 2 family.</text>
</comment>
<dbReference type="Gene3D" id="3.40.50.2000">
    <property type="entry name" value="Glycogen Phosphorylase B"/>
    <property type="match status" value="1"/>
</dbReference>